<protein>
    <recommendedName>
        <fullName evidence="5 6">Octanoyltransferase</fullName>
        <ecNumber evidence="5 6">2.3.1.181</ecNumber>
    </recommendedName>
    <alternativeName>
        <fullName evidence="5">Lipoate-protein ligase B</fullName>
    </alternativeName>
    <alternativeName>
        <fullName evidence="5">Lipoyl/octanoyl transferase</fullName>
    </alternativeName>
    <alternativeName>
        <fullName evidence="5">Octanoyl-[acyl-carrier-protein]-protein N-octanoyltransferase</fullName>
    </alternativeName>
</protein>
<dbReference type="EC" id="2.3.1.181" evidence="5 6"/>
<proteinExistence type="inferred from homology"/>
<dbReference type="PANTHER" id="PTHR10993:SF7">
    <property type="entry name" value="LIPOYLTRANSFERASE 2, MITOCHONDRIAL-RELATED"/>
    <property type="match status" value="1"/>
</dbReference>
<dbReference type="NCBIfam" id="NF010922">
    <property type="entry name" value="PRK14342.1"/>
    <property type="match status" value="1"/>
</dbReference>
<comment type="function">
    <text evidence="4 5 6">Catalyzes the transfer of endogenously produced octanoic acid from octanoyl-acyl-carrier-protein onto the lipoyl domains of lipoate-dependent enzymes. Lipoyl-ACP can also act as a substrate although octanoyl-ACP is likely to be the physiological substrate.</text>
</comment>
<dbReference type="EMBL" id="JBHRTS010000001">
    <property type="protein sequence ID" value="MFC3193039.1"/>
    <property type="molecule type" value="Genomic_DNA"/>
</dbReference>
<evidence type="ECO:0000256" key="6">
    <source>
        <dbReference type="PIRNR" id="PIRNR016262"/>
    </source>
</evidence>
<dbReference type="Pfam" id="PF21948">
    <property type="entry name" value="LplA-B_cat"/>
    <property type="match status" value="1"/>
</dbReference>
<dbReference type="InterPro" id="IPR000544">
    <property type="entry name" value="Octanoyltransferase"/>
</dbReference>
<evidence type="ECO:0000313" key="9">
    <source>
        <dbReference type="Proteomes" id="UP001595533"/>
    </source>
</evidence>
<dbReference type="InterPro" id="IPR045864">
    <property type="entry name" value="aa-tRNA-synth_II/BPL/LPL"/>
</dbReference>
<feature type="binding site" evidence="5">
    <location>
        <begin position="153"/>
        <end position="155"/>
    </location>
    <ligand>
        <name>substrate</name>
    </ligand>
</feature>
<keyword evidence="3 5" id="KW-0012">Acyltransferase</keyword>
<evidence type="ECO:0000256" key="5">
    <source>
        <dbReference type="HAMAP-Rule" id="MF_00013"/>
    </source>
</evidence>
<feature type="site" description="Lowers pKa of active site Cys" evidence="5">
    <location>
        <position position="137"/>
    </location>
</feature>
<keyword evidence="2 5" id="KW-0808">Transferase</keyword>
<gene>
    <name evidence="5 8" type="primary">lipB</name>
    <name evidence="8" type="ORF">ACFODZ_02180</name>
</gene>
<feature type="binding site" evidence="5">
    <location>
        <begin position="140"/>
        <end position="142"/>
    </location>
    <ligand>
        <name>substrate</name>
    </ligand>
</feature>
<evidence type="ECO:0000313" key="8">
    <source>
        <dbReference type="EMBL" id="MFC3193039.1"/>
    </source>
</evidence>
<dbReference type="CDD" id="cd16444">
    <property type="entry name" value="LipB"/>
    <property type="match status" value="1"/>
</dbReference>
<comment type="pathway">
    <text evidence="1 5 6">Protein modification; protein lipoylation via endogenous pathway; protein N(6)-(lipoyl)lysine from octanoyl-[acyl-carrier-protein]: step 1/2.</text>
</comment>
<keyword evidence="9" id="KW-1185">Reference proteome</keyword>
<comment type="miscellaneous">
    <text evidence="5">In the reaction, the free carboxyl group of octanoic acid is attached via an amide linkage to the epsilon-amino group of a specific lysine residue of lipoyl domains of lipoate-dependent enzymes.</text>
</comment>
<dbReference type="Proteomes" id="UP001595533">
    <property type="component" value="Unassembled WGS sequence"/>
</dbReference>
<dbReference type="HAMAP" id="MF_00013">
    <property type="entry name" value="LipB"/>
    <property type="match status" value="1"/>
</dbReference>
<dbReference type="PANTHER" id="PTHR10993">
    <property type="entry name" value="OCTANOYLTRANSFERASE"/>
    <property type="match status" value="1"/>
</dbReference>
<name>A0ABV7J4P3_9GAMM</name>
<comment type="similarity">
    <text evidence="5 6">Belongs to the LipB family.</text>
</comment>
<dbReference type="NCBIfam" id="TIGR00214">
    <property type="entry name" value="lipB"/>
    <property type="match status" value="1"/>
</dbReference>
<evidence type="ECO:0000256" key="2">
    <source>
        <dbReference type="ARBA" id="ARBA00022679"/>
    </source>
</evidence>
<dbReference type="InterPro" id="IPR004143">
    <property type="entry name" value="BPL_LPL_catalytic"/>
</dbReference>
<keyword evidence="5" id="KW-0963">Cytoplasm</keyword>
<comment type="caution">
    <text evidence="8">The sequence shown here is derived from an EMBL/GenBank/DDBJ whole genome shotgun (WGS) entry which is preliminary data.</text>
</comment>
<dbReference type="RefSeq" id="WP_077409694.1">
    <property type="nucleotide sequence ID" value="NZ_JBHRTS010000001.1"/>
</dbReference>
<dbReference type="InterPro" id="IPR020605">
    <property type="entry name" value="Octanoyltransferase_CS"/>
</dbReference>
<feature type="domain" description="BPL/LPL catalytic" evidence="7">
    <location>
        <begin position="34"/>
        <end position="209"/>
    </location>
</feature>
<evidence type="ECO:0000256" key="1">
    <source>
        <dbReference type="ARBA" id="ARBA00004821"/>
    </source>
</evidence>
<reference evidence="9" key="1">
    <citation type="journal article" date="2019" name="Int. J. Syst. Evol. Microbiol.">
        <title>The Global Catalogue of Microorganisms (GCM) 10K type strain sequencing project: providing services to taxonomists for standard genome sequencing and annotation.</title>
        <authorList>
            <consortium name="The Broad Institute Genomics Platform"/>
            <consortium name="The Broad Institute Genome Sequencing Center for Infectious Disease"/>
            <person name="Wu L."/>
            <person name="Ma J."/>
        </authorList>
    </citation>
    <scope>NUCLEOTIDE SEQUENCE [LARGE SCALE GENOMIC DNA]</scope>
    <source>
        <strain evidence="9">KCTC 42953</strain>
    </source>
</reference>
<feature type="binding site" evidence="5">
    <location>
        <begin position="73"/>
        <end position="80"/>
    </location>
    <ligand>
        <name>substrate</name>
    </ligand>
</feature>
<evidence type="ECO:0000259" key="7">
    <source>
        <dbReference type="PROSITE" id="PS51733"/>
    </source>
</evidence>
<organism evidence="8 9">
    <name type="scientific">Marinicella sediminis</name>
    <dbReference type="NCBI Taxonomy" id="1792834"/>
    <lineage>
        <taxon>Bacteria</taxon>
        <taxon>Pseudomonadati</taxon>
        <taxon>Pseudomonadota</taxon>
        <taxon>Gammaproteobacteria</taxon>
        <taxon>Lysobacterales</taxon>
        <taxon>Marinicellaceae</taxon>
        <taxon>Marinicella</taxon>
    </lineage>
</organism>
<comment type="subcellular location">
    <subcellularLocation>
        <location evidence="5">Cytoplasm</location>
    </subcellularLocation>
</comment>
<dbReference type="PIRSF" id="PIRSF016262">
    <property type="entry name" value="LPLase"/>
    <property type="match status" value="1"/>
</dbReference>
<dbReference type="Gene3D" id="3.30.930.10">
    <property type="entry name" value="Bira Bifunctional Protein, Domain 2"/>
    <property type="match status" value="1"/>
</dbReference>
<evidence type="ECO:0000256" key="3">
    <source>
        <dbReference type="ARBA" id="ARBA00023315"/>
    </source>
</evidence>
<dbReference type="PROSITE" id="PS51733">
    <property type="entry name" value="BPL_LPL_CATALYTIC"/>
    <property type="match status" value="1"/>
</dbReference>
<dbReference type="SUPFAM" id="SSF55681">
    <property type="entry name" value="Class II aaRS and biotin synthetases"/>
    <property type="match status" value="1"/>
</dbReference>
<evidence type="ECO:0000256" key="4">
    <source>
        <dbReference type="ARBA" id="ARBA00024732"/>
    </source>
</evidence>
<comment type="catalytic activity">
    <reaction evidence="5 6">
        <text>octanoyl-[ACP] + L-lysyl-[protein] = N(6)-octanoyl-L-lysyl-[protein] + holo-[ACP] + H(+)</text>
        <dbReference type="Rhea" id="RHEA:17665"/>
        <dbReference type="Rhea" id="RHEA-COMP:9636"/>
        <dbReference type="Rhea" id="RHEA-COMP:9685"/>
        <dbReference type="Rhea" id="RHEA-COMP:9752"/>
        <dbReference type="Rhea" id="RHEA-COMP:9928"/>
        <dbReference type="ChEBI" id="CHEBI:15378"/>
        <dbReference type="ChEBI" id="CHEBI:29969"/>
        <dbReference type="ChEBI" id="CHEBI:64479"/>
        <dbReference type="ChEBI" id="CHEBI:78463"/>
        <dbReference type="ChEBI" id="CHEBI:78809"/>
        <dbReference type="EC" id="2.3.1.181"/>
    </reaction>
</comment>
<accession>A0ABV7J4P3</accession>
<feature type="active site" description="Acyl-thioester intermediate" evidence="5">
    <location>
        <position position="171"/>
    </location>
</feature>
<dbReference type="PROSITE" id="PS01313">
    <property type="entry name" value="LIPB"/>
    <property type="match status" value="1"/>
</dbReference>
<sequence length="215" mass="23698">MDPVNRPLIVRHLGRREYEPVWREMQAFTDQRDADTTDELWLVEHPPVFTQGLAGKAEHVLAAGDIPVIQVDRGGQVTYHGPGQIVAYPLINLRRHGIGVKSLVHGIEQAIIDTVGLYGVTANRLDNAPGVYVKGDKIASLGLRIRKACSFHGLAFNINMDLEPFQRINPCGFSGLKVIQLSQLADQVDIGIVEQQLVTAFCHELNFSAQTENAA</sequence>
<dbReference type="GO" id="GO:0033819">
    <property type="term" value="F:lipoyl(octanoyl) transferase activity"/>
    <property type="evidence" value="ECO:0007669"/>
    <property type="project" value="UniProtKB-EC"/>
</dbReference>